<dbReference type="Gene3D" id="3.90.10.10">
    <property type="entry name" value="Cytochrome C3"/>
    <property type="match status" value="1"/>
</dbReference>
<dbReference type="PANTHER" id="PTHR35038:SF6">
    <property type="entry name" value="SURFACE LOCALIZED DECAHEME CYTOCHROME C LIPOPROTEIN"/>
    <property type="match status" value="1"/>
</dbReference>
<accession>A0A0C1TTJ9</accession>
<organism evidence="4 5">
    <name type="scientific">Geobacter soli</name>
    <dbReference type="NCBI Taxonomy" id="1510391"/>
    <lineage>
        <taxon>Bacteria</taxon>
        <taxon>Pseudomonadati</taxon>
        <taxon>Thermodesulfobacteriota</taxon>
        <taxon>Desulfuromonadia</taxon>
        <taxon>Geobacterales</taxon>
        <taxon>Geobacteraceae</taxon>
        <taxon>Geobacter</taxon>
    </lineage>
</organism>
<evidence type="ECO:0000256" key="1">
    <source>
        <dbReference type="ARBA" id="ARBA00022729"/>
    </source>
</evidence>
<dbReference type="EMBL" id="JXBL01000001">
    <property type="protein sequence ID" value="KIE44104.1"/>
    <property type="molecule type" value="Genomic_DNA"/>
</dbReference>
<reference evidence="4 5" key="1">
    <citation type="submission" date="2015-01" db="EMBL/GenBank/DDBJ databases">
        <title>Genome sequence of the anaerobic bacterium Geobacter soli GSS01, a dissimilatory Fe(III) reducer from soil.</title>
        <authorList>
            <person name="Yang G."/>
            <person name="Zhou S."/>
        </authorList>
    </citation>
    <scope>NUCLEOTIDE SEQUENCE [LARGE SCALE GENOMIC DNA]</scope>
    <source>
        <strain evidence="4 5">GSS01</strain>
    </source>
</reference>
<gene>
    <name evidence="4" type="ORF">SE37_00890</name>
</gene>
<feature type="signal peptide" evidence="2">
    <location>
        <begin position="1"/>
        <end position="27"/>
    </location>
</feature>
<proteinExistence type="predicted"/>
<keyword evidence="5" id="KW-1185">Reference proteome</keyword>
<feature type="domain" description="Doubled CXXCH motif" evidence="3">
    <location>
        <begin position="194"/>
        <end position="245"/>
    </location>
</feature>
<dbReference type="InterPro" id="IPR051829">
    <property type="entry name" value="Multiheme_Cytochr_ET"/>
</dbReference>
<dbReference type="Proteomes" id="UP000031433">
    <property type="component" value="Unassembled WGS sequence"/>
</dbReference>
<feature type="domain" description="Doubled CXXCH motif" evidence="3">
    <location>
        <begin position="102"/>
        <end position="141"/>
    </location>
</feature>
<evidence type="ECO:0000313" key="4">
    <source>
        <dbReference type="EMBL" id="KIE44104.1"/>
    </source>
</evidence>
<dbReference type="InterPro" id="IPR010177">
    <property type="entry name" value="Paired_CXXCH_1"/>
</dbReference>
<dbReference type="AlphaFoldDB" id="A0A0C1TTJ9"/>
<dbReference type="PANTHER" id="PTHR35038">
    <property type="entry name" value="DISSIMILATORY SULFITE REDUCTASE SIRA"/>
    <property type="match status" value="1"/>
</dbReference>
<feature type="domain" description="Doubled CXXCH motif" evidence="3">
    <location>
        <begin position="51"/>
        <end position="96"/>
    </location>
</feature>
<keyword evidence="1 2" id="KW-0732">Signal</keyword>
<name>A0A0C1TTJ9_9BACT</name>
<dbReference type="InterPro" id="IPR036280">
    <property type="entry name" value="Multihaem_cyt_sf"/>
</dbReference>
<evidence type="ECO:0000256" key="2">
    <source>
        <dbReference type="SAM" id="SignalP"/>
    </source>
</evidence>
<evidence type="ECO:0000313" key="5">
    <source>
        <dbReference type="Proteomes" id="UP000031433"/>
    </source>
</evidence>
<evidence type="ECO:0000259" key="3">
    <source>
        <dbReference type="Pfam" id="PF09699"/>
    </source>
</evidence>
<dbReference type="NCBIfam" id="TIGR01905">
    <property type="entry name" value="paired_CXXCH_1"/>
    <property type="match status" value="4"/>
</dbReference>
<comment type="caution">
    <text evidence="4">The sequence shown here is derived from an EMBL/GenBank/DDBJ whole genome shotgun (WGS) entry which is preliminary data.</text>
</comment>
<dbReference type="GO" id="GO:0016491">
    <property type="term" value="F:oxidoreductase activity"/>
    <property type="evidence" value="ECO:0007669"/>
    <property type="project" value="TreeGrafter"/>
</dbReference>
<feature type="domain" description="Doubled CXXCH motif" evidence="3">
    <location>
        <begin position="272"/>
        <end position="297"/>
    </location>
</feature>
<dbReference type="Pfam" id="PF09699">
    <property type="entry name" value="Paired_CXXCH_1"/>
    <property type="match status" value="5"/>
</dbReference>
<dbReference type="SUPFAM" id="SSF48695">
    <property type="entry name" value="Multiheme cytochromes"/>
    <property type="match status" value="1"/>
</dbReference>
<feature type="domain" description="Doubled CXXCH motif" evidence="3">
    <location>
        <begin position="148"/>
        <end position="187"/>
    </location>
</feature>
<sequence length="337" mass="36428">MKALLAGSVCRLLAVSLVMSATSLWSAPIPGIPDGCATRCHRSKARDGVVHGPVASDDCIACHNPVGAAVHPKQQGAFRPVAKGAALCQICHESMASKKVVHPPVGGGECLSCHDPHQSANPSLLKARGAALCFGCHDAAAFSFRHGHLPVTTGECLKCHDPHQSDSPRLLRGSGAALCFRCHDEKMAAGRSIHQPVARGECCDCHNPHGSSFPKLLRNAYPEALYLSYEQNDFALCFTCHSRQMADDRRTDTLTGFRNGDYNLHYLHINKPDKGRSCKTCHDAHAAPQQRLVKERIPGFGSWDIPIRYTKTDTGGTCVVGCHKPKSYDRLRAVSNP</sequence>
<protein>
    <submittedName>
        <fullName evidence="4">Cytochrome C</fullName>
    </submittedName>
</protein>
<feature type="chain" id="PRO_5002138980" evidence="2">
    <location>
        <begin position="28"/>
        <end position="337"/>
    </location>
</feature>